<feature type="transmembrane region" description="Helical" evidence="10">
    <location>
        <begin position="69"/>
        <end position="91"/>
    </location>
</feature>
<evidence type="ECO:0000256" key="10">
    <source>
        <dbReference type="RuleBase" id="RU351113"/>
    </source>
</evidence>
<evidence type="ECO:0000256" key="3">
    <source>
        <dbReference type="ARBA" id="ARBA00022606"/>
    </source>
</evidence>
<evidence type="ECO:0000256" key="6">
    <source>
        <dbReference type="ARBA" id="ARBA00022989"/>
    </source>
</evidence>
<dbReference type="ExpressionAtlas" id="A0A6I8V0E8">
    <property type="expression patterns" value="baseline"/>
</dbReference>
<dbReference type="Proteomes" id="UP000001819">
    <property type="component" value="Chromosome X"/>
</dbReference>
<dbReference type="InParanoid" id="A0A6I8V0E8"/>
<feature type="transmembrane region" description="Helical" evidence="10">
    <location>
        <begin position="182"/>
        <end position="207"/>
    </location>
</feature>
<evidence type="ECO:0000256" key="5">
    <source>
        <dbReference type="ARBA" id="ARBA00022725"/>
    </source>
</evidence>
<name>A0A6I8V0E8_DROPS</name>
<accession>A0A6I8V0E8</accession>
<evidence type="ECO:0000256" key="9">
    <source>
        <dbReference type="ARBA" id="ARBA00023224"/>
    </source>
</evidence>
<proteinExistence type="inferred from homology"/>
<keyword evidence="4 10" id="KW-0812">Transmembrane</keyword>
<comment type="similarity">
    <text evidence="10">Belongs to the insect chemoreceptor superfamily. Heteromeric odorant receptor channel (TC 1.A.69) family.</text>
</comment>
<evidence type="ECO:0000313" key="12">
    <source>
        <dbReference type="RefSeq" id="XP_002134180.2"/>
    </source>
</evidence>
<dbReference type="GO" id="GO:0005886">
    <property type="term" value="C:plasma membrane"/>
    <property type="evidence" value="ECO:0007669"/>
    <property type="project" value="UniProtKB-SubCell"/>
</dbReference>
<dbReference type="GO" id="GO:0007165">
    <property type="term" value="P:signal transduction"/>
    <property type="evidence" value="ECO:0007669"/>
    <property type="project" value="UniProtKB-KW"/>
</dbReference>
<dbReference type="PANTHER" id="PTHR21137:SF26">
    <property type="entry name" value="ODORANT RECEPTOR 10A-RELATED"/>
    <property type="match status" value="1"/>
</dbReference>
<sequence>MWSFHRLLRRDQPLRSYFFAVPRLSLDVMGYWPMGDDLPVRAIVHFVILSIGVITELHAGFMFLQNAQITLALETLCPAGTSAVTLLKMLLMLRYRRDLTNVWRQLQRMLFEAGLNRPEQKAIIHDNSVLAARINFWPLSAGFFTCTTYNLKPLLIAFILYLQDPDQELPWNTPFNMTMPKVLLAAPFFPLTYAFIAYTGYVTIFMFGGCDGFYFEFCVHISSLFQSLQEETRAIFRPFEEYLKLTPAQCARLELQLRGLIIRQNSVFELISFFRKRYTVITLAHFVSAALVIGFSICNLLTVGNNGLGALLYVAYTVAALSQLLVYCYGGTLVAESSFELSRVAASCPWSLGAPRQRRVILLLILRSQRAPTMAVPFFSPSLNTFASILQTSGSIIALAKSFQ</sequence>
<dbReference type="Pfam" id="PF02949">
    <property type="entry name" value="7tm_6"/>
    <property type="match status" value="1"/>
</dbReference>
<keyword evidence="7 10" id="KW-0472">Membrane</keyword>
<feature type="transmembrane region" description="Helical" evidence="10">
    <location>
        <begin position="310"/>
        <end position="329"/>
    </location>
</feature>
<dbReference type="AlphaFoldDB" id="A0A6I8V0E8"/>
<comment type="subcellular location">
    <subcellularLocation>
        <location evidence="1 10">Cell membrane</location>
        <topology evidence="1 10">Multi-pass membrane protein</topology>
    </subcellularLocation>
</comment>
<organism evidence="11 12">
    <name type="scientific">Drosophila pseudoobscura pseudoobscura</name>
    <name type="common">Fruit fly</name>
    <dbReference type="NCBI Taxonomy" id="46245"/>
    <lineage>
        <taxon>Eukaryota</taxon>
        <taxon>Metazoa</taxon>
        <taxon>Ecdysozoa</taxon>
        <taxon>Arthropoda</taxon>
        <taxon>Hexapoda</taxon>
        <taxon>Insecta</taxon>
        <taxon>Pterygota</taxon>
        <taxon>Neoptera</taxon>
        <taxon>Endopterygota</taxon>
        <taxon>Diptera</taxon>
        <taxon>Brachycera</taxon>
        <taxon>Muscomorpha</taxon>
        <taxon>Ephydroidea</taxon>
        <taxon>Drosophilidae</taxon>
        <taxon>Drosophila</taxon>
        <taxon>Sophophora</taxon>
    </lineage>
</organism>
<evidence type="ECO:0000256" key="4">
    <source>
        <dbReference type="ARBA" id="ARBA00022692"/>
    </source>
</evidence>
<feature type="transmembrane region" description="Helical" evidence="10">
    <location>
        <begin position="280"/>
        <end position="304"/>
    </location>
</feature>
<evidence type="ECO:0000256" key="2">
    <source>
        <dbReference type="ARBA" id="ARBA00022475"/>
    </source>
</evidence>
<comment type="caution">
    <text evidence="10">Lacks conserved residue(s) required for the propagation of feature annotation.</text>
</comment>
<keyword evidence="8 10" id="KW-0675">Receptor</keyword>
<dbReference type="InterPro" id="IPR004117">
    <property type="entry name" value="7tm6_olfct_rcpt"/>
</dbReference>
<feature type="transmembrane region" description="Helical" evidence="10">
    <location>
        <begin position="42"/>
        <end position="63"/>
    </location>
</feature>
<keyword evidence="5 10" id="KW-0552">Olfaction</keyword>
<keyword evidence="11" id="KW-1185">Reference proteome</keyword>
<feature type="transmembrane region" description="Helical" evidence="10">
    <location>
        <begin position="136"/>
        <end position="162"/>
    </location>
</feature>
<keyword evidence="2" id="KW-1003">Cell membrane</keyword>
<evidence type="ECO:0000313" key="11">
    <source>
        <dbReference type="Proteomes" id="UP000001819"/>
    </source>
</evidence>
<keyword evidence="6 10" id="KW-1133">Transmembrane helix</keyword>
<dbReference type="GO" id="GO:0004984">
    <property type="term" value="F:olfactory receptor activity"/>
    <property type="evidence" value="ECO:0007669"/>
    <property type="project" value="InterPro"/>
</dbReference>
<dbReference type="FunCoup" id="A0A6I8V0E8">
    <property type="interactions" value="33"/>
</dbReference>
<gene>
    <name evidence="12" type="primary">Or10a</name>
</gene>
<dbReference type="RefSeq" id="XP_002134180.2">
    <property type="nucleotide sequence ID" value="XM_002134144.3"/>
</dbReference>
<evidence type="ECO:0000256" key="8">
    <source>
        <dbReference type="ARBA" id="ARBA00023170"/>
    </source>
</evidence>
<dbReference type="PANTHER" id="PTHR21137">
    <property type="entry name" value="ODORANT RECEPTOR"/>
    <property type="match status" value="1"/>
</dbReference>
<dbReference type="KEGG" id="dpo:6901494"/>
<protein>
    <recommendedName>
        <fullName evidence="10">Odorant receptor</fullName>
    </recommendedName>
</protein>
<keyword evidence="3 10" id="KW-0716">Sensory transduction</keyword>
<evidence type="ECO:0000256" key="7">
    <source>
        <dbReference type="ARBA" id="ARBA00023136"/>
    </source>
</evidence>
<evidence type="ECO:0000256" key="1">
    <source>
        <dbReference type="ARBA" id="ARBA00004651"/>
    </source>
</evidence>
<reference evidence="12" key="1">
    <citation type="submission" date="2025-08" db="UniProtKB">
        <authorList>
            <consortium name="RefSeq"/>
        </authorList>
    </citation>
    <scope>IDENTIFICATION</scope>
    <source>
        <strain evidence="12">MV-25-SWS-2005</strain>
        <tissue evidence="12">Whole body</tissue>
    </source>
</reference>
<dbReference type="GO" id="GO:0005549">
    <property type="term" value="F:odorant binding"/>
    <property type="evidence" value="ECO:0007669"/>
    <property type="project" value="InterPro"/>
</dbReference>
<keyword evidence="9 10" id="KW-0807">Transducer</keyword>